<organism evidence="2 3">
    <name type="scientific">Thalassiosira pseudonana</name>
    <name type="common">Marine diatom</name>
    <name type="synonym">Cyclotella nana</name>
    <dbReference type="NCBI Taxonomy" id="35128"/>
    <lineage>
        <taxon>Eukaryota</taxon>
        <taxon>Sar</taxon>
        <taxon>Stramenopiles</taxon>
        <taxon>Ochrophyta</taxon>
        <taxon>Bacillariophyta</taxon>
        <taxon>Coscinodiscophyceae</taxon>
        <taxon>Thalassiosirophycidae</taxon>
        <taxon>Thalassiosirales</taxon>
        <taxon>Thalassiosiraceae</taxon>
        <taxon>Thalassiosira</taxon>
    </lineage>
</organism>
<evidence type="ECO:0008006" key="4">
    <source>
        <dbReference type="Google" id="ProtNLM"/>
    </source>
</evidence>
<sequence length="426" mass="47139">MSDAVSSASEAVKKLTKDCTDDNGDAHQQQYRTYTVYFIRHGEALHNQLEKEAQEAALSLAISQGYDPASSYVKEAVENARKAVLNSDAVEDPPLSEVGIEEAKRAKLDLERLIDSYNLPQVEEVWVSPLQRAMKTAAIIFRRSSATCLTDKSTDANRETDNSENTTSTTIKAPRIRVMKELEERRTGLACDTHGPLEMIQKRPTFNIFSISSLKMSLMFADTTPLGSLDEDNAVAHDHVIRDITKRDSNIDICGTYLSRLSSHMGNNDDPWEQLVDIDVLSDTQQLDAASIHTSSDHSADSQDDNNKHEGVEKDRDLHVSEENKAMLRERTKLLLNLLVESKSRSIALIGHKGYLRELERGPLGHIDAALFQNGECRVYRLQLDLGAEAVGDSLNGSTVGSLYSTGSAPVVQRAEKIASSHDDVE</sequence>
<dbReference type="AlphaFoldDB" id="B8BR23"/>
<dbReference type="RefSeq" id="XP_002286816.1">
    <property type="nucleotide sequence ID" value="XM_002286780.1"/>
</dbReference>
<dbReference type="Pfam" id="PF00300">
    <property type="entry name" value="His_Phos_1"/>
    <property type="match status" value="1"/>
</dbReference>
<keyword evidence="3" id="KW-1185">Reference proteome</keyword>
<dbReference type="GO" id="GO:0005737">
    <property type="term" value="C:cytoplasm"/>
    <property type="evidence" value="ECO:0000318"/>
    <property type="project" value="GO_Central"/>
</dbReference>
<protein>
    <recommendedName>
        <fullName evidence="4">Phosphoglycerate mutase</fullName>
    </recommendedName>
</protein>
<dbReference type="SUPFAM" id="SSF53254">
    <property type="entry name" value="Phosphoglycerate mutase-like"/>
    <property type="match status" value="1"/>
</dbReference>
<dbReference type="GeneID" id="7445268"/>
<accession>B8BR23</accession>
<dbReference type="InParanoid" id="B8BR23"/>
<dbReference type="KEGG" id="tps:THAPSDRAFT_1477"/>
<dbReference type="PaxDb" id="35128-Thaps1477"/>
<proteinExistence type="predicted"/>
<dbReference type="PANTHER" id="PTHR48100:SF44">
    <property type="entry name" value="PHOSPHATASE C1620.13-RELATED"/>
    <property type="match status" value="1"/>
</dbReference>
<dbReference type="eggNOG" id="ENOG502S6JX">
    <property type="taxonomic scope" value="Eukaryota"/>
</dbReference>
<evidence type="ECO:0000313" key="3">
    <source>
        <dbReference type="Proteomes" id="UP000001449"/>
    </source>
</evidence>
<dbReference type="GO" id="GO:0016791">
    <property type="term" value="F:phosphatase activity"/>
    <property type="evidence" value="ECO:0000318"/>
    <property type="project" value="GO_Central"/>
</dbReference>
<evidence type="ECO:0000256" key="1">
    <source>
        <dbReference type="SAM" id="MobiDB-lite"/>
    </source>
</evidence>
<gene>
    <name evidence="2" type="ORF">THAPSDRAFT_1477</name>
</gene>
<dbReference type="Gene3D" id="3.40.50.1240">
    <property type="entry name" value="Phosphoglycerate mutase-like"/>
    <property type="match status" value="1"/>
</dbReference>
<reference evidence="2 3" key="2">
    <citation type="journal article" date="2008" name="Nature">
        <title>The Phaeodactylum genome reveals the evolutionary history of diatom genomes.</title>
        <authorList>
            <person name="Bowler C."/>
            <person name="Allen A.E."/>
            <person name="Badger J.H."/>
            <person name="Grimwood J."/>
            <person name="Jabbari K."/>
            <person name="Kuo A."/>
            <person name="Maheswari U."/>
            <person name="Martens C."/>
            <person name="Maumus F."/>
            <person name="Otillar R.P."/>
            <person name="Rayko E."/>
            <person name="Salamov A."/>
            <person name="Vandepoele K."/>
            <person name="Beszteri B."/>
            <person name="Gruber A."/>
            <person name="Heijde M."/>
            <person name="Katinka M."/>
            <person name="Mock T."/>
            <person name="Valentin K."/>
            <person name="Verret F."/>
            <person name="Berges J.A."/>
            <person name="Brownlee C."/>
            <person name="Cadoret J.P."/>
            <person name="Chiovitti A."/>
            <person name="Choi C.J."/>
            <person name="Coesel S."/>
            <person name="De Martino A."/>
            <person name="Detter J.C."/>
            <person name="Durkin C."/>
            <person name="Falciatore A."/>
            <person name="Fournet J."/>
            <person name="Haruta M."/>
            <person name="Huysman M.J."/>
            <person name="Jenkins B.D."/>
            <person name="Jiroutova K."/>
            <person name="Jorgensen R.E."/>
            <person name="Joubert Y."/>
            <person name="Kaplan A."/>
            <person name="Kroger N."/>
            <person name="Kroth P.G."/>
            <person name="La Roche J."/>
            <person name="Lindquist E."/>
            <person name="Lommer M."/>
            <person name="Martin-Jezequel V."/>
            <person name="Lopez P.J."/>
            <person name="Lucas S."/>
            <person name="Mangogna M."/>
            <person name="McGinnis K."/>
            <person name="Medlin L.K."/>
            <person name="Montsant A."/>
            <person name="Oudot-Le Secq M.P."/>
            <person name="Napoli C."/>
            <person name="Obornik M."/>
            <person name="Parker M.S."/>
            <person name="Petit J.L."/>
            <person name="Porcel B.M."/>
            <person name="Poulsen N."/>
            <person name="Robison M."/>
            <person name="Rychlewski L."/>
            <person name="Rynearson T.A."/>
            <person name="Schmutz J."/>
            <person name="Shapiro H."/>
            <person name="Siaut M."/>
            <person name="Stanley M."/>
            <person name="Sussman M.R."/>
            <person name="Taylor A.R."/>
            <person name="Vardi A."/>
            <person name="von Dassow P."/>
            <person name="Vyverman W."/>
            <person name="Willis A."/>
            <person name="Wyrwicz L.S."/>
            <person name="Rokhsar D.S."/>
            <person name="Weissenbach J."/>
            <person name="Armbrust E.V."/>
            <person name="Green B.R."/>
            <person name="Van de Peer Y."/>
            <person name="Grigoriev I.V."/>
        </authorList>
    </citation>
    <scope>NUCLEOTIDE SEQUENCE [LARGE SCALE GENOMIC DNA]</scope>
    <source>
        <strain evidence="2 3">CCMP1335</strain>
    </source>
</reference>
<dbReference type="InterPro" id="IPR029033">
    <property type="entry name" value="His_PPase_superfam"/>
</dbReference>
<dbReference type="PANTHER" id="PTHR48100">
    <property type="entry name" value="BROAD-SPECIFICITY PHOSPHATASE YOR283W-RELATED"/>
    <property type="match status" value="1"/>
</dbReference>
<evidence type="ECO:0000313" key="2">
    <source>
        <dbReference type="EMBL" id="EED96457.1"/>
    </source>
</evidence>
<dbReference type="InterPro" id="IPR050275">
    <property type="entry name" value="PGM_Phosphatase"/>
</dbReference>
<dbReference type="EMBL" id="CM000638">
    <property type="protein sequence ID" value="EED96457.1"/>
    <property type="molecule type" value="Genomic_DNA"/>
</dbReference>
<dbReference type="OMA" id="NIDICGT"/>
<feature type="region of interest" description="Disordered" evidence="1">
    <location>
        <begin position="290"/>
        <end position="319"/>
    </location>
</feature>
<dbReference type="InterPro" id="IPR013078">
    <property type="entry name" value="His_Pase_superF_clade-1"/>
</dbReference>
<dbReference type="SMART" id="SM00855">
    <property type="entry name" value="PGAM"/>
    <property type="match status" value="1"/>
</dbReference>
<name>B8BR23_THAPS</name>
<reference evidence="2 3" key="1">
    <citation type="journal article" date="2004" name="Science">
        <title>The genome of the diatom Thalassiosira pseudonana: ecology, evolution, and metabolism.</title>
        <authorList>
            <person name="Armbrust E.V."/>
            <person name="Berges J.A."/>
            <person name="Bowler C."/>
            <person name="Green B.R."/>
            <person name="Martinez D."/>
            <person name="Putnam N.H."/>
            <person name="Zhou S."/>
            <person name="Allen A.E."/>
            <person name="Apt K.E."/>
            <person name="Bechner M."/>
            <person name="Brzezinski M.A."/>
            <person name="Chaal B.K."/>
            <person name="Chiovitti A."/>
            <person name="Davis A.K."/>
            <person name="Demarest M.S."/>
            <person name="Detter J.C."/>
            <person name="Glavina T."/>
            <person name="Goodstein D."/>
            <person name="Hadi M.Z."/>
            <person name="Hellsten U."/>
            <person name="Hildebrand M."/>
            <person name="Jenkins B.D."/>
            <person name="Jurka J."/>
            <person name="Kapitonov V.V."/>
            <person name="Kroger N."/>
            <person name="Lau W.W."/>
            <person name="Lane T.W."/>
            <person name="Larimer F.W."/>
            <person name="Lippmeier J.C."/>
            <person name="Lucas S."/>
            <person name="Medina M."/>
            <person name="Montsant A."/>
            <person name="Obornik M."/>
            <person name="Parker M.S."/>
            <person name="Palenik B."/>
            <person name="Pazour G.J."/>
            <person name="Richardson P.M."/>
            <person name="Rynearson T.A."/>
            <person name="Saito M.A."/>
            <person name="Schwartz D.C."/>
            <person name="Thamatrakoln K."/>
            <person name="Valentin K."/>
            <person name="Vardi A."/>
            <person name="Wilkerson F.P."/>
            <person name="Rokhsar D.S."/>
        </authorList>
    </citation>
    <scope>NUCLEOTIDE SEQUENCE [LARGE SCALE GENOMIC DNA]</scope>
    <source>
        <strain evidence="2 3">CCMP1335</strain>
    </source>
</reference>
<feature type="compositionally biased region" description="Basic and acidic residues" evidence="1">
    <location>
        <begin position="295"/>
        <end position="319"/>
    </location>
</feature>
<dbReference type="HOGENOM" id="CLU_746861_0_0_1"/>
<dbReference type="CDD" id="cd07067">
    <property type="entry name" value="HP_PGM_like"/>
    <property type="match status" value="1"/>
</dbReference>
<dbReference type="Proteomes" id="UP000001449">
    <property type="component" value="Chromosome 1"/>
</dbReference>